<accession>A0ABY8U915</accession>
<dbReference type="EMBL" id="CP126214">
    <property type="protein sequence ID" value="WIA16128.1"/>
    <property type="molecule type" value="Genomic_DNA"/>
</dbReference>
<dbReference type="Pfam" id="PF03703">
    <property type="entry name" value="bPH_2"/>
    <property type="match status" value="1"/>
</dbReference>
<evidence type="ECO:0000256" key="1">
    <source>
        <dbReference type="SAM" id="MobiDB-lite"/>
    </source>
</evidence>
<proteinExistence type="predicted"/>
<dbReference type="PANTHER" id="PTHR35688">
    <property type="entry name" value="NAD(P)-LINKED OXIDOREDUCTASE SUPERFAMILY PROTEIN"/>
    <property type="match status" value="1"/>
</dbReference>
<dbReference type="InterPro" id="IPR005182">
    <property type="entry name" value="YdbS-like_PH"/>
</dbReference>
<name>A0ABY8U915_TETOB</name>
<dbReference type="PANTHER" id="PTHR35688:SF2">
    <property type="entry name" value="NAD(P)-LINKED OXIDOREDUCTASE SUPERFAMILY PROTEIN"/>
    <property type="match status" value="1"/>
</dbReference>
<organism evidence="3 4">
    <name type="scientific">Tetradesmus obliquus</name>
    <name type="common">Green alga</name>
    <name type="synonym">Acutodesmus obliquus</name>
    <dbReference type="NCBI Taxonomy" id="3088"/>
    <lineage>
        <taxon>Eukaryota</taxon>
        <taxon>Viridiplantae</taxon>
        <taxon>Chlorophyta</taxon>
        <taxon>core chlorophytes</taxon>
        <taxon>Chlorophyceae</taxon>
        <taxon>CS clade</taxon>
        <taxon>Sphaeropleales</taxon>
        <taxon>Scenedesmaceae</taxon>
        <taxon>Tetradesmus</taxon>
    </lineage>
</organism>
<evidence type="ECO:0000259" key="2">
    <source>
        <dbReference type="Pfam" id="PF03703"/>
    </source>
</evidence>
<protein>
    <recommendedName>
        <fullName evidence="2">YdbS-like PH domain-containing protein</fullName>
    </recommendedName>
</protein>
<evidence type="ECO:0000313" key="3">
    <source>
        <dbReference type="EMBL" id="WIA16128.1"/>
    </source>
</evidence>
<dbReference type="Proteomes" id="UP001244341">
    <property type="component" value="Chromosome 7b"/>
</dbReference>
<sequence>MAAIGGQMQVGIHQRRLAPVPARCQPVAFQSRPVQQRRHSCVVRAVDDDELDQRLAALKRAKGETPYTESKKRAAAAPAAGPKAATKAEEKKSYDYTDEKVHWEGGPAAADLAFNVALGATLVALPLTIGAITRSAFVKYKFTDKRVSVVTKAPWENKQTDCAYQEVKEVRTVSRGLGAWGDMVIELKNGDKLELRSLEKFKELKEYVLARRDALGGGPKNPKGPRIMDLDLDDDTAMGKGGKGFA</sequence>
<gene>
    <name evidence="3" type="ORF">OEZ85_012846</name>
</gene>
<evidence type="ECO:0000313" key="4">
    <source>
        <dbReference type="Proteomes" id="UP001244341"/>
    </source>
</evidence>
<keyword evidence="4" id="KW-1185">Reference proteome</keyword>
<feature type="domain" description="YdbS-like PH" evidence="2">
    <location>
        <begin position="138"/>
        <end position="207"/>
    </location>
</feature>
<feature type="region of interest" description="Disordered" evidence="1">
    <location>
        <begin position="215"/>
        <end position="246"/>
    </location>
</feature>
<reference evidence="3 4" key="1">
    <citation type="submission" date="2023-05" db="EMBL/GenBank/DDBJ databases">
        <title>A 100% complete, gapless, phased diploid assembly of the Scenedesmus obliquus UTEX 3031 genome.</title>
        <authorList>
            <person name="Biondi T.C."/>
            <person name="Hanschen E.R."/>
            <person name="Kwon T."/>
            <person name="Eng W."/>
            <person name="Kruse C.P.S."/>
            <person name="Koehler S.I."/>
            <person name="Kunde Y."/>
            <person name="Gleasner C.D."/>
            <person name="You Mak K.T."/>
            <person name="Polle J."/>
            <person name="Hovde B.T."/>
            <person name="Starkenburg S.R."/>
        </authorList>
    </citation>
    <scope>NUCLEOTIDE SEQUENCE [LARGE SCALE GENOMIC DNA]</scope>
    <source>
        <strain evidence="3 4">DOE0152z</strain>
    </source>
</reference>
<feature type="compositionally biased region" description="Low complexity" evidence="1">
    <location>
        <begin position="75"/>
        <end position="85"/>
    </location>
</feature>
<feature type="region of interest" description="Disordered" evidence="1">
    <location>
        <begin position="62"/>
        <end position="91"/>
    </location>
</feature>